<sequence length="314" mass="34469">MSYMDGTSRMQGKIKADPLSKILSFNKNPCLRLVTAECSIEQQTSIVEGHTKMRAIVEQMVTAVHGHSQSQESHRFFADLVGGIGYLMHGDRVCGRGRGEVGHRTVTHWMKCNSGSCYFTSVFCEPVHFCAAAEVATIWLYHKSNISPVEPAQPRVAINLSTVRLCHSTALSQYGHTVRLPATVRSVTVMALPQYGCHSAVCHSTLSRWLQYGSATVRLCHSTALPQYGSVTVRLCHSTALPQYGSATVENSKTYEKIFIIPRSRARIQKGKIYSMATDGGVSNIKSLTDPAHAPDMRGDITYSPHSPAARTAR</sequence>
<keyword evidence="3" id="KW-1185">Reference proteome</keyword>
<reference evidence="2 3" key="1">
    <citation type="journal article" date="2019" name="Commun. Biol.">
        <title>The bagworm genome reveals a unique fibroin gene that provides high tensile strength.</title>
        <authorList>
            <person name="Kono N."/>
            <person name="Nakamura H."/>
            <person name="Ohtoshi R."/>
            <person name="Tomita M."/>
            <person name="Numata K."/>
            <person name="Arakawa K."/>
        </authorList>
    </citation>
    <scope>NUCLEOTIDE SEQUENCE [LARGE SCALE GENOMIC DNA]</scope>
</reference>
<proteinExistence type="predicted"/>
<name>A0A4C1Z321_EUMVA</name>
<gene>
    <name evidence="2" type="ORF">EVAR_74884_1</name>
</gene>
<dbReference type="EMBL" id="BGZK01001521">
    <property type="protein sequence ID" value="GBP81622.1"/>
    <property type="molecule type" value="Genomic_DNA"/>
</dbReference>
<dbReference type="AlphaFoldDB" id="A0A4C1Z321"/>
<organism evidence="2 3">
    <name type="scientific">Eumeta variegata</name>
    <name type="common">Bagworm moth</name>
    <name type="synonym">Eumeta japonica</name>
    <dbReference type="NCBI Taxonomy" id="151549"/>
    <lineage>
        <taxon>Eukaryota</taxon>
        <taxon>Metazoa</taxon>
        <taxon>Ecdysozoa</taxon>
        <taxon>Arthropoda</taxon>
        <taxon>Hexapoda</taxon>
        <taxon>Insecta</taxon>
        <taxon>Pterygota</taxon>
        <taxon>Neoptera</taxon>
        <taxon>Endopterygota</taxon>
        <taxon>Lepidoptera</taxon>
        <taxon>Glossata</taxon>
        <taxon>Ditrysia</taxon>
        <taxon>Tineoidea</taxon>
        <taxon>Psychidae</taxon>
        <taxon>Oiketicinae</taxon>
        <taxon>Eumeta</taxon>
    </lineage>
</organism>
<feature type="region of interest" description="Disordered" evidence="1">
    <location>
        <begin position="290"/>
        <end position="314"/>
    </location>
</feature>
<comment type="caution">
    <text evidence="2">The sequence shown here is derived from an EMBL/GenBank/DDBJ whole genome shotgun (WGS) entry which is preliminary data.</text>
</comment>
<accession>A0A4C1Z321</accession>
<evidence type="ECO:0000313" key="2">
    <source>
        <dbReference type="EMBL" id="GBP81622.1"/>
    </source>
</evidence>
<dbReference type="Proteomes" id="UP000299102">
    <property type="component" value="Unassembled WGS sequence"/>
</dbReference>
<evidence type="ECO:0000313" key="3">
    <source>
        <dbReference type="Proteomes" id="UP000299102"/>
    </source>
</evidence>
<protein>
    <submittedName>
        <fullName evidence="2">Uncharacterized protein</fullName>
    </submittedName>
</protein>
<evidence type="ECO:0000256" key="1">
    <source>
        <dbReference type="SAM" id="MobiDB-lite"/>
    </source>
</evidence>